<feature type="transmembrane region" description="Helical" evidence="6">
    <location>
        <begin position="185"/>
        <end position="203"/>
    </location>
</feature>
<dbReference type="EMBL" id="QPJU01000007">
    <property type="protein sequence ID" value="RCX08944.1"/>
    <property type="molecule type" value="Genomic_DNA"/>
</dbReference>
<evidence type="ECO:0000256" key="3">
    <source>
        <dbReference type="ARBA" id="ARBA00022748"/>
    </source>
</evidence>
<evidence type="ECO:0000256" key="5">
    <source>
        <dbReference type="ARBA" id="ARBA00023136"/>
    </source>
</evidence>
<dbReference type="Pfam" id="PF05140">
    <property type="entry name" value="ResB"/>
    <property type="match status" value="1"/>
</dbReference>
<gene>
    <name evidence="8" type="ORF">DFR45_10724</name>
</gene>
<protein>
    <submittedName>
        <fullName evidence="8">Cytochrome c biogenesis protein</fullName>
    </submittedName>
</protein>
<dbReference type="RefSeq" id="WP_114483666.1">
    <property type="nucleotide sequence ID" value="NZ_QPJU01000007.1"/>
</dbReference>
<sequence length="742" mass="79712">MSESTQGVRLRRGSEALRTGIELLSSMRFAIALLTVICIASVIGTVLKQHEPAANYVNQFGPFWAELFLTLRLNTIYSAWWFLLILAFLVLSTSLCIARNTPKILADLKTYKENIRVQSLRAFHHRAEADLPETPEAAAQRIGQQLARKGWKVRLQQRAPVGPTGEGAAGAGWMVAAKAGAANKIGYIAAHSAIVLICLGGLFDGDLIVRAQMLLGGKTPYRGGGLISEVPAEHRLSASNPTFRGNLLVAEGTQSDTAILSQSDGVLLQELPFAIELKKFIVEHYSTGMPKLFASEIVIHDKATGAQVPARVEVNHPASYRGIEIYQSSFDDGGSRLKLHAYPMGANVAPFDLEGVVGGSARLDRVAAHGAGNAALQTLTVEFTALRTINVENFGNPGGSGADARKVDLRASIEERLGAANKAGKPKELRNVGPSVGYKLRDAAGQAIEFHNYMLPVDLGDGVPVFLLGVRTRTDEPMRYLRIPADEQGRMDGFMRLRAALADPEARAQAVQRYVAKALEAARPELAQQLTQSAARALALFAGDDGQASAHGAPQGTARGGLQAVSDFIEANVPEAERGKAAEVLVRILNGSLFELLQLTRERAGLAPLAADEHARAFMTQAVLALSDAQNYPAPFALELTDFTQVQASVFQVARAPGKNVVYLGCALLILGVFAMLYVHERRVWVWLAPHGDANGPAPGQEAARTHATMALSSNRRTMDGDREFAQLAEQLIGARPQEGKA</sequence>
<dbReference type="AlphaFoldDB" id="A0A369ANC8"/>
<evidence type="ECO:0000256" key="4">
    <source>
        <dbReference type="ARBA" id="ARBA00022989"/>
    </source>
</evidence>
<dbReference type="PANTHER" id="PTHR31566:SF0">
    <property type="entry name" value="CYTOCHROME C BIOGENESIS PROTEIN CCS1, CHLOROPLASTIC"/>
    <property type="match status" value="1"/>
</dbReference>
<feature type="transmembrane region" description="Helical" evidence="6">
    <location>
        <begin position="21"/>
        <end position="47"/>
    </location>
</feature>
<evidence type="ECO:0000256" key="1">
    <source>
        <dbReference type="ARBA" id="ARBA00004141"/>
    </source>
</evidence>
<accession>A0A369ANC8</accession>
<dbReference type="OrthoDB" id="9770923at2"/>
<evidence type="ECO:0000313" key="9">
    <source>
        <dbReference type="Proteomes" id="UP000252174"/>
    </source>
</evidence>
<proteinExistence type="predicted"/>
<name>A0A369ANC8_9BURK</name>
<reference evidence="8 9" key="1">
    <citation type="submission" date="2018-07" db="EMBL/GenBank/DDBJ databases">
        <title>Genomic Encyclopedia of Type Strains, Phase IV (KMG-IV): sequencing the most valuable type-strain genomes for metagenomic binning, comparative biology and taxonomic classification.</title>
        <authorList>
            <person name="Goeker M."/>
        </authorList>
    </citation>
    <scope>NUCLEOTIDE SEQUENCE [LARGE SCALE GENOMIC DNA]</scope>
    <source>
        <strain evidence="8 9">DSM 100911</strain>
    </source>
</reference>
<feature type="domain" description="ResB-like" evidence="7">
    <location>
        <begin position="27"/>
        <end position="726"/>
    </location>
</feature>
<dbReference type="GO" id="GO:0017004">
    <property type="term" value="P:cytochrome complex assembly"/>
    <property type="evidence" value="ECO:0007669"/>
    <property type="project" value="UniProtKB-KW"/>
</dbReference>
<keyword evidence="9" id="KW-1185">Reference proteome</keyword>
<keyword evidence="3" id="KW-0201">Cytochrome c-type biogenesis</keyword>
<comment type="caution">
    <text evidence="8">The sequence shown here is derived from an EMBL/GenBank/DDBJ whole genome shotgun (WGS) entry which is preliminary data.</text>
</comment>
<dbReference type="Proteomes" id="UP000252174">
    <property type="component" value="Unassembled WGS sequence"/>
</dbReference>
<dbReference type="InterPro" id="IPR007816">
    <property type="entry name" value="ResB-like_domain"/>
</dbReference>
<organism evidence="8 9">
    <name type="scientific">Extensimonas vulgaris</name>
    <dbReference type="NCBI Taxonomy" id="1031594"/>
    <lineage>
        <taxon>Bacteria</taxon>
        <taxon>Pseudomonadati</taxon>
        <taxon>Pseudomonadota</taxon>
        <taxon>Betaproteobacteria</taxon>
        <taxon>Burkholderiales</taxon>
        <taxon>Comamonadaceae</taxon>
        <taxon>Extensimonas</taxon>
    </lineage>
</organism>
<evidence type="ECO:0000313" key="8">
    <source>
        <dbReference type="EMBL" id="RCX08944.1"/>
    </source>
</evidence>
<keyword evidence="2 6" id="KW-0812">Transmembrane</keyword>
<evidence type="ECO:0000259" key="7">
    <source>
        <dbReference type="Pfam" id="PF05140"/>
    </source>
</evidence>
<evidence type="ECO:0000256" key="6">
    <source>
        <dbReference type="SAM" id="Phobius"/>
    </source>
</evidence>
<comment type="subcellular location">
    <subcellularLocation>
        <location evidence="1">Membrane</location>
        <topology evidence="1">Multi-pass membrane protein</topology>
    </subcellularLocation>
</comment>
<dbReference type="GO" id="GO:0016020">
    <property type="term" value="C:membrane"/>
    <property type="evidence" value="ECO:0007669"/>
    <property type="project" value="UniProtKB-SubCell"/>
</dbReference>
<keyword evidence="5 6" id="KW-0472">Membrane</keyword>
<keyword evidence="4 6" id="KW-1133">Transmembrane helix</keyword>
<dbReference type="InterPro" id="IPR023494">
    <property type="entry name" value="Cyt_c_bgen_Ccs1/CcsB/ResB"/>
</dbReference>
<dbReference type="PANTHER" id="PTHR31566">
    <property type="entry name" value="CYTOCHROME C BIOGENESIS PROTEIN CCS1, CHLOROPLASTIC"/>
    <property type="match status" value="1"/>
</dbReference>
<feature type="transmembrane region" description="Helical" evidence="6">
    <location>
        <begin position="79"/>
        <end position="98"/>
    </location>
</feature>
<feature type="transmembrane region" description="Helical" evidence="6">
    <location>
        <begin position="661"/>
        <end position="679"/>
    </location>
</feature>
<evidence type="ECO:0000256" key="2">
    <source>
        <dbReference type="ARBA" id="ARBA00022692"/>
    </source>
</evidence>